<proteinExistence type="predicted"/>
<dbReference type="EMBL" id="NIDE01000005">
    <property type="protein sequence ID" value="OWK42371.1"/>
    <property type="molecule type" value="Genomic_DNA"/>
</dbReference>
<evidence type="ECO:0000256" key="1">
    <source>
        <dbReference type="SAM" id="MobiDB-lite"/>
    </source>
</evidence>
<keyword evidence="3" id="KW-1185">Reference proteome</keyword>
<dbReference type="OrthoDB" id="292323at2"/>
<sequence length="76" mass="8756">MASEKLQEFLAEMKAMGREAVKDVRQTVHEAYFGAPEHAPEPGAPMNKLPRETYEEKHKTKSDVSTDKQHEYDHDQ</sequence>
<dbReference type="AlphaFoldDB" id="A0A225DLS5"/>
<evidence type="ECO:0000313" key="3">
    <source>
        <dbReference type="Proteomes" id="UP000214646"/>
    </source>
</evidence>
<evidence type="ECO:0000313" key="2">
    <source>
        <dbReference type="EMBL" id="OWK42371.1"/>
    </source>
</evidence>
<comment type="caution">
    <text evidence="2">The sequence shown here is derived from an EMBL/GenBank/DDBJ whole genome shotgun (WGS) entry which is preliminary data.</text>
</comment>
<dbReference type="RefSeq" id="WP_088255542.1">
    <property type="nucleotide sequence ID" value="NZ_NIDE01000005.1"/>
</dbReference>
<protein>
    <submittedName>
        <fullName evidence="2">Uncharacterized protein</fullName>
    </submittedName>
</protein>
<name>A0A225DLS5_9BACT</name>
<gene>
    <name evidence="2" type="ORF">FRUB_04449</name>
</gene>
<accession>A0A225DLS5</accession>
<dbReference type="Proteomes" id="UP000214646">
    <property type="component" value="Unassembled WGS sequence"/>
</dbReference>
<organism evidence="2 3">
    <name type="scientific">Fimbriiglobus ruber</name>
    <dbReference type="NCBI Taxonomy" id="1908690"/>
    <lineage>
        <taxon>Bacteria</taxon>
        <taxon>Pseudomonadati</taxon>
        <taxon>Planctomycetota</taxon>
        <taxon>Planctomycetia</taxon>
        <taxon>Gemmatales</taxon>
        <taxon>Gemmataceae</taxon>
        <taxon>Fimbriiglobus</taxon>
    </lineage>
</organism>
<reference evidence="3" key="1">
    <citation type="submission" date="2017-06" db="EMBL/GenBank/DDBJ databases">
        <title>Genome analysis of Fimbriiglobus ruber SP5, the first member of the order Planctomycetales with confirmed chitinolytic capability.</title>
        <authorList>
            <person name="Ravin N.V."/>
            <person name="Rakitin A.L."/>
            <person name="Ivanova A.A."/>
            <person name="Beletsky A.V."/>
            <person name="Kulichevskaya I.S."/>
            <person name="Mardanov A.V."/>
            <person name="Dedysh S.N."/>
        </authorList>
    </citation>
    <scope>NUCLEOTIDE SEQUENCE [LARGE SCALE GENOMIC DNA]</scope>
    <source>
        <strain evidence="3">SP5</strain>
    </source>
</reference>
<feature type="compositionally biased region" description="Basic and acidic residues" evidence="1">
    <location>
        <begin position="49"/>
        <end position="76"/>
    </location>
</feature>
<feature type="region of interest" description="Disordered" evidence="1">
    <location>
        <begin position="32"/>
        <end position="76"/>
    </location>
</feature>